<evidence type="ECO:0000313" key="3">
    <source>
        <dbReference type="EMBL" id="KEF36053.1"/>
    </source>
</evidence>
<gene>
    <name evidence="3" type="ORF">M670_04782</name>
</gene>
<feature type="transmembrane region" description="Helical" evidence="1">
    <location>
        <begin position="452"/>
        <end position="471"/>
    </location>
</feature>
<feature type="transmembrane region" description="Helical" evidence="1">
    <location>
        <begin position="125"/>
        <end position="142"/>
    </location>
</feature>
<feature type="transmembrane region" description="Helical" evidence="1">
    <location>
        <begin position="185"/>
        <end position="200"/>
    </location>
</feature>
<dbReference type="PATRIC" id="fig|1348973.3.peg.4653"/>
<dbReference type="OrthoDB" id="4868247at2"/>
<feature type="transmembrane region" description="Helical" evidence="1">
    <location>
        <begin position="75"/>
        <end position="96"/>
    </location>
</feature>
<protein>
    <submittedName>
        <fullName evidence="3">Uncharacterized membrane-anchored protein</fullName>
    </submittedName>
</protein>
<feature type="transmembrane region" description="Helical" evidence="1">
    <location>
        <begin position="235"/>
        <end position="256"/>
    </location>
</feature>
<feature type="transmembrane region" description="Helical" evidence="1">
    <location>
        <begin position="46"/>
        <end position="63"/>
    </location>
</feature>
<name>A0A072NGM2_SCHAZ</name>
<evidence type="ECO:0000256" key="1">
    <source>
        <dbReference type="SAM" id="Phobius"/>
    </source>
</evidence>
<keyword evidence="1" id="KW-1133">Transmembrane helix</keyword>
<evidence type="ECO:0000313" key="4">
    <source>
        <dbReference type="Proteomes" id="UP000027936"/>
    </source>
</evidence>
<dbReference type="Pfam" id="PF14345">
    <property type="entry name" value="GDYXXLXY"/>
    <property type="match status" value="1"/>
</dbReference>
<reference evidence="3 4" key="1">
    <citation type="submission" date="2014-04" db="EMBL/GenBank/DDBJ databases">
        <title>Draft genome sequence of Bacillus azotoformans MEV2011, a (co-) denitrifying strain unable to grow in the presence of oxygen.</title>
        <authorList>
            <person name="Nielsen M."/>
            <person name="Schreiber L."/>
            <person name="Finster K."/>
            <person name="Schramm A."/>
        </authorList>
    </citation>
    <scope>NUCLEOTIDE SEQUENCE [LARGE SCALE GENOMIC DNA]</scope>
    <source>
        <strain evidence="3 4">MEV2011</strain>
    </source>
</reference>
<comment type="caution">
    <text evidence="3">The sequence shown here is derived from an EMBL/GenBank/DDBJ whole genome shotgun (WGS) entry which is preliminary data.</text>
</comment>
<dbReference type="InterPro" id="IPR018677">
    <property type="entry name" value="DUF2157"/>
</dbReference>
<sequence>MDLGRKHEWKEKGVEIGYVLGLSLILAAIIYFFASNWPGFEKWTKIALSIGLLILFYLVSYLVKFIFQRHPSLSSLFLFFGSLSFGVCVALLGQIYNSHADSYMLFVIWSIPVLLLSVISKFQPFYVASFILIHLVVYFYVFPSSGVQYVPKNYAQWVFLGIAILNGILFFIIEKNLIRSIPLQYLSLIVFHVIMLGLTVEKLFDPFNVIVSLMYIGSLGFLYRYLTQKEQNKGFLVILGLASIAFVIIKFIEFVIYTNTEWIFLFTFILPFIIVGLVIYGLRKWKVSGKGEEKHSFFRKIVVGITTAVASIIAGSSLFGISFLLINDIPFSFFAFFSIALILLAKIKSNWDSIITYTLLSTALFIGIPATFESNLGIDLLFIAGLLYIFWTFKNRTIRYVVYLSMMIVITGALFEPNEFTKEFVIGCILLINVVLYLISNSISKTAVGHILMHNSMFYGLLSFFILTFLFEDQKTIYYLTNILYFVTTTLLVLWSLRKSYSIRYRVFLAFWFAFIVYKYYDLVWSLVHKSITFLITGLFVLLIIQRFDRVPKEKISRHLLSLKATSIIAVIFLQLAILGVQVGKSESLLANGDLIKLELAPVDPRSLLQGDYLVLRYYISSLRIEEDGWNEVVRIGLIENKDGLFSYSGHYVVGKEVPADMMKKADVWITGRLKGYENIEYGIENYFVPEGTGLDLQEKVHYAYVKVAENGDAMLVELAEE</sequence>
<feature type="transmembrane region" description="Helical" evidence="1">
    <location>
        <begin position="329"/>
        <end position="347"/>
    </location>
</feature>
<feature type="transmembrane region" description="Helical" evidence="1">
    <location>
        <begin position="477"/>
        <end position="496"/>
    </location>
</feature>
<dbReference type="InterPro" id="IPR025833">
    <property type="entry name" value="GDYXXLXY"/>
</dbReference>
<feature type="transmembrane region" description="Helical" evidence="1">
    <location>
        <begin position="527"/>
        <end position="548"/>
    </location>
</feature>
<dbReference type="Pfam" id="PF09925">
    <property type="entry name" value="DUF2157"/>
    <property type="match status" value="1"/>
</dbReference>
<feature type="transmembrane region" description="Helical" evidence="1">
    <location>
        <begin position="354"/>
        <end position="370"/>
    </location>
</feature>
<feature type="transmembrane region" description="Helical" evidence="1">
    <location>
        <begin position="16"/>
        <end position="34"/>
    </location>
</feature>
<dbReference type="RefSeq" id="WP_035198939.1">
    <property type="nucleotide sequence ID" value="NZ_JJRY01000037.1"/>
</dbReference>
<feature type="transmembrane region" description="Helical" evidence="1">
    <location>
        <begin position="400"/>
        <end position="418"/>
    </location>
</feature>
<feature type="transmembrane region" description="Helical" evidence="1">
    <location>
        <begin position="560"/>
        <end position="581"/>
    </location>
</feature>
<feature type="transmembrane region" description="Helical" evidence="1">
    <location>
        <begin position="301"/>
        <end position="323"/>
    </location>
</feature>
<keyword evidence="1" id="KW-0812">Transmembrane</keyword>
<dbReference type="AlphaFoldDB" id="A0A072NGM2"/>
<feature type="transmembrane region" description="Helical" evidence="1">
    <location>
        <begin position="424"/>
        <end position="440"/>
    </location>
</feature>
<dbReference type="EMBL" id="JJRY01000037">
    <property type="protein sequence ID" value="KEF36053.1"/>
    <property type="molecule type" value="Genomic_DNA"/>
</dbReference>
<feature type="transmembrane region" description="Helical" evidence="1">
    <location>
        <begin position="154"/>
        <end position="173"/>
    </location>
</feature>
<feature type="transmembrane region" description="Helical" evidence="1">
    <location>
        <begin position="376"/>
        <end position="393"/>
    </location>
</feature>
<keyword evidence="1" id="KW-0472">Membrane</keyword>
<feature type="transmembrane region" description="Helical" evidence="1">
    <location>
        <begin position="262"/>
        <end position="280"/>
    </location>
</feature>
<accession>A0A072NGM2</accession>
<dbReference type="Proteomes" id="UP000027936">
    <property type="component" value="Unassembled WGS sequence"/>
</dbReference>
<feature type="transmembrane region" description="Helical" evidence="1">
    <location>
        <begin position="503"/>
        <end position="521"/>
    </location>
</feature>
<feature type="domain" description="DUF2157" evidence="2">
    <location>
        <begin position="17"/>
        <end position="123"/>
    </location>
</feature>
<organism evidence="3 4">
    <name type="scientific">Schinkia azotoformans MEV2011</name>
    <dbReference type="NCBI Taxonomy" id="1348973"/>
    <lineage>
        <taxon>Bacteria</taxon>
        <taxon>Bacillati</taxon>
        <taxon>Bacillota</taxon>
        <taxon>Bacilli</taxon>
        <taxon>Bacillales</taxon>
        <taxon>Bacillaceae</taxon>
        <taxon>Calidifontibacillus/Schinkia group</taxon>
        <taxon>Schinkia</taxon>
    </lineage>
</organism>
<proteinExistence type="predicted"/>
<feature type="transmembrane region" description="Helical" evidence="1">
    <location>
        <begin position="102"/>
        <end position="118"/>
    </location>
</feature>
<evidence type="ECO:0000259" key="2">
    <source>
        <dbReference type="Pfam" id="PF09925"/>
    </source>
</evidence>
<feature type="transmembrane region" description="Helical" evidence="1">
    <location>
        <begin position="206"/>
        <end position="223"/>
    </location>
</feature>